<keyword evidence="3" id="KW-1185">Reference proteome</keyword>
<protein>
    <submittedName>
        <fullName evidence="2">U1 small nuclear ribonucleoprotein</fullName>
    </submittedName>
</protein>
<keyword evidence="2" id="KW-0687">Ribonucleoprotein</keyword>
<dbReference type="Proteomes" id="UP000326759">
    <property type="component" value="Unassembled WGS sequence"/>
</dbReference>
<organism evidence="2 3">
    <name type="scientific">Armadillidium nasatum</name>
    <dbReference type="NCBI Taxonomy" id="96803"/>
    <lineage>
        <taxon>Eukaryota</taxon>
        <taxon>Metazoa</taxon>
        <taxon>Ecdysozoa</taxon>
        <taxon>Arthropoda</taxon>
        <taxon>Crustacea</taxon>
        <taxon>Multicrustacea</taxon>
        <taxon>Malacostraca</taxon>
        <taxon>Eumalacostraca</taxon>
        <taxon>Peracarida</taxon>
        <taxon>Isopoda</taxon>
        <taxon>Oniscidea</taxon>
        <taxon>Crinocheta</taxon>
        <taxon>Armadillidiidae</taxon>
        <taxon>Armadillidium</taxon>
    </lineage>
</organism>
<sequence>MTQFLPPHLLELFAPPEPLEYWPPIHDLKSEKEESELLPIDGVALFMHYFEDPSKTNPNNQNVKATMMTNLSEKKEICDENC</sequence>
<dbReference type="InterPro" id="IPR022023">
    <property type="entry name" value="U1snRNP70_N"/>
</dbReference>
<gene>
    <name evidence="2" type="primary">SNRNP70</name>
    <name evidence="2" type="ORF">Anas_11155</name>
</gene>
<evidence type="ECO:0000313" key="2">
    <source>
        <dbReference type="EMBL" id="KAB7496969.1"/>
    </source>
</evidence>
<dbReference type="Pfam" id="PF12220">
    <property type="entry name" value="U1snRNP70_N"/>
    <property type="match status" value="1"/>
</dbReference>
<accession>A0A5N5STE7</accession>
<dbReference type="GO" id="GO:1990904">
    <property type="term" value="C:ribonucleoprotein complex"/>
    <property type="evidence" value="ECO:0007669"/>
    <property type="project" value="UniProtKB-KW"/>
</dbReference>
<reference evidence="2 3" key="1">
    <citation type="journal article" date="2019" name="PLoS Biol.">
        <title>Sex chromosomes control vertical transmission of feminizing Wolbachia symbionts in an isopod.</title>
        <authorList>
            <person name="Becking T."/>
            <person name="Chebbi M.A."/>
            <person name="Giraud I."/>
            <person name="Moumen B."/>
            <person name="Laverre T."/>
            <person name="Caubet Y."/>
            <person name="Peccoud J."/>
            <person name="Gilbert C."/>
            <person name="Cordaux R."/>
        </authorList>
    </citation>
    <scope>NUCLEOTIDE SEQUENCE [LARGE SCALE GENOMIC DNA]</scope>
    <source>
        <strain evidence="2">ANa2</strain>
        <tissue evidence="2">Whole body excluding digestive tract and cuticle</tissue>
    </source>
</reference>
<dbReference type="EMBL" id="SEYY01020848">
    <property type="protein sequence ID" value="KAB7496969.1"/>
    <property type="molecule type" value="Genomic_DNA"/>
</dbReference>
<evidence type="ECO:0000313" key="3">
    <source>
        <dbReference type="Proteomes" id="UP000326759"/>
    </source>
</evidence>
<comment type="caution">
    <text evidence="2">The sequence shown here is derived from an EMBL/GenBank/DDBJ whole genome shotgun (WGS) entry which is preliminary data.</text>
</comment>
<name>A0A5N5STE7_9CRUS</name>
<dbReference type="AlphaFoldDB" id="A0A5N5STE7"/>
<feature type="domain" description="U1 small nuclear ribonucleoprotein of 70kDa N-terminal" evidence="1">
    <location>
        <begin position="3"/>
        <end position="75"/>
    </location>
</feature>
<proteinExistence type="predicted"/>
<evidence type="ECO:0000259" key="1">
    <source>
        <dbReference type="Pfam" id="PF12220"/>
    </source>
</evidence>